<dbReference type="EMBL" id="CAUWAG010000020">
    <property type="protein sequence ID" value="CAJ2513412.1"/>
    <property type="molecule type" value="Genomic_DNA"/>
</dbReference>
<evidence type="ECO:0000313" key="2">
    <source>
        <dbReference type="EMBL" id="CAJ2513412.1"/>
    </source>
</evidence>
<feature type="compositionally biased region" description="Polar residues" evidence="1">
    <location>
        <begin position="255"/>
        <end position="284"/>
    </location>
</feature>
<evidence type="ECO:0000256" key="1">
    <source>
        <dbReference type="SAM" id="MobiDB-lite"/>
    </source>
</evidence>
<dbReference type="AlphaFoldDB" id="A0AAI8YN63"/>
<feature type="compositionally biased region" description="Polar residues" evidence="1">
    <location>
        <begin position="336"/>
        <end position="347"/>
    </location>
</feature>
<proteinExistence type="predicted"/>
<feature type="compositionally biased region" description="Low complexity" evidence="1">
    <location>
        <begin position="540"/>
        <end position="551"/>
    </location>
</feature>
<feature type="compositionally biased region" description="Polar residues" evidence="1">
    <location>
        <begin position="310"/>
        <end position="326"/>
    </location>
</feature>
<feature type="compositionally biased region" description="Polar residues" evidence="1">
    <location>
        <begin position="490"/>
        <end position="522"/>
    </location>
</feature>
<keyword evidence="3" id="KW-1185">Reference proteome</keyword>
<feature type="region of interest" description="Disordered" evidence="1">
    <location>
        <begin position="309"/>
        <end position="347"/>
    </location>
</feature>
<protein>
    <submittedName>
        <fullName evidence="2">Uu.00g015310.m01.CDS01</fullName>
    </submittedName>
</protein>
<feature type="region of interest" description="Disordered" evidence="1">
    <location>
        <begin position="571"/>
        <end position="592"/>
    </location>
</feature>
<name>A0AAI8YN63_9PEZI</name>
<organism evidence="2 3">
    <name type="scientific">Anthostomella pinea</name>
    <dbReference type="NCBI Taxonomy" id="933095"/>
    <lineage>
        <taxon>Eukaryota</taxon>
        <taxon>Fungi</taxon>
        <taxon>Dikarya</taxon>
        <taxon>Ascomycota</taxon>
        <taxon>Pezizomycotina</taxon>
        <taxon>Sordariomycetes</taxon>
        <taxon>Xylariomycetidae</taxon>
        <taxon>Xylariales</taxon>
        <taxon>Xylariaceae</taxon>
        <taxon>Anthostomella</taxon>
    </lineage>
</organism>
<feature type="region of interest" description="Disordered" evidence="1">
    <location>
        <begin position="420"/>
        <end position="552"/>
    </location>
</feature>
<feature type="compositionally biased region" description="Low complexity" evidence="1">
    <location>
        <begin position="142"/>
        <end position="152"/>
    </location>
</feature>
<feature type="region of interest" description="Disordered" evidence="1">
    <location>
        <begin position="142"/>
        <end position="163"/>
    </location>
</feature>
<feature type="region of interest" description="Disordered" evidence="1">
    <location>
        <begin position="1"/>
        <end position="55"/>
    </location>
</feature>
<evidence type="ECO:0000313" key="3">
    <source>
        <dbReference type="Proteomes" id="UP001295740"/>
    </source>
</evidence>
<feature type="compositionally biased region" description="Low complexity" evidence="1">
    <location>
        <begin position="423"/>
        <end position="434"/>
    </location>
</feature>
<sequence>MSQPTGAATLPKGFRYHDESIPKTPESSTPREETRLPSPPRPRLRLKRRQVSQLHAPTQQFLASVAAADVPIPSVEDAEVETRDMDMMDTLPGLHVQDLDDMDIYQHLRPRAFSPPKTPAVELAPSLKSARYPDWSIDSAWSSSDLDSSPEYESSRPSTAYSTQTSSSLFSQYSHASDDGSCISPDLEVSEFPKSSLYGGANTLSKHRPRKAPWTKAMSSHLWATYSLYMSDPRVTPIRLGKSGIPPNGICSRVARQTQRSWKGSKAQSANDPKSRSSTPTAESSKPYMEWPHTAAATRAHLRELCKLRATNQPGRYMSKSPTPFNKTAHRRWNRRSTPARSPSFFSPQDMAMSLILSTSDTMQPEGPLALLTSSLSEPEAETEPFPELALEPEPVMNIAEVNRDSVQARLASPFLAKSYGPSSSSSLAASVSLPRQSSTLGPRKLKSPVRLTRSRSGTQKRRSFKGLEDQPRKRPSLAAAFWREGSRGAESSVQTMSSQQQPNPTSTARARGVTLSSSFQSREADPFVVSGDARPPRLGSPFSGSSHSFPNRLSAPVSFNLTAFRRPFATVQQPAPSSEEVTTPTRPSLSSRLAYLDQRLKELRKPGTDRRRSQSPLS</sequence>
<feature type="region of interest" description="Disordered" evidence="1">
    <location>
        <begin position="255"/>
        <end position="290"/>
    </location>
</feature>
<dbReference type="Proteomes" id="UP001295740">
    <property type="component" value="Unassembled WGS sequence"/>
</dbReference>
<gene>
    <name evidence="2" type="ORF">KHLLAP_LOCUS13880</name>
</gene>
<reference evidence="2" key="1">
    <citation type="submission" date="2023-10" db="EMBL/GenBank/DDBJ databases">
        <authorList>
            <person name="Hackl T."/>
        </authorList>
    </citation>
    <scope>NUCLEOTIDE SEQUENCE</scope>
</reference>
<accession>A0AAI8YN63</accession>
<comment type="caution">
    <text evidence="2">The sequence shown here is derived from an EMBL/GenBank/DDBJ whole genome shotgun (WGS) entry which is preliminary data.</text>
</comment>